<evidence type="ECO:0000313" key="1">
    <source>
        <dbReference type="EMBL" id="EGF99527.1"/>
    </source>
</evidence>
<name>F4S754_MELLP</name>
<proteinExistence type="predicted"/>
<dbReference type="VEuPathDB" id="FungiDB:MELLADRAFT_112647"/>
<accession>F4S754</accession>
<sequence>MQWATQEHDRLWVILNHLKDDVHPDSELLQSFMNHEILQLLSTAGRIQAIKGLLHNSFVKMSTLALYWDDKVMEVIMNTSPQLGDLELMTLWKTQHNRIAHLRASGCGSSRHGDFEHLFEPIRLDEERQQERDELMVDRQQELPDDILDRQQEIPDDVVHPQQELPDEIEVGQQERPDEIEGQREEDVPGANTLFMIDEDDIDDAEWENRIDAGMLTNMMQNVGLEYD</sequence>
<gene>
    <name evidence="1" type="ORF">MELLADRAFT_112647</name>
</gene>
<dbReference type="InParanoid" id="F4S754"/>
<dbReference type="EMBL" id="GL883158">
    <property type="protein sequence ID" value="EGF99527.1"/>
    <property type="molecule type" value="Genomic_DNA"/>
</dbReference>
<reference evidence="2" key="1">
    <citation type="journal article" date="2011" name="Proc. Natl. Acad. Sci. U.S.A.">
        <title>Obligate biotrophy features unraveled by the genomic analysis of rust fungi.</title>
        <authorList>
            <person name="Duplessis S."/>
            <person name="Cuomo C.A."/>
            <person name="Lin Y.-C."/>
            <person name="Aerts A."/>
            <person name="Tisserant E."/>
            <person name="Veneault-Fourrey C."/>
            <person name="Joly D.L."/>
            <person name="Hacquard S."/>
            <person name="Amselem J."/>
            <person name="Cantarel B.L."/>
            <person name="Chiu R."/>
            <person name="Coutinho P.M."/>
            <person name="Feau N."/>
            <person name="Field M."/>
            <person name="Frey P."/>
            <person name="Gelhaye E."/>
            <person name="Goldberg J."/>
            <person name="Grabherr M.G."/>
            <person name="Kodira C.D."/>
            <person name="Kohler A."/>
            <person name="Kuees U."/>
            <person name="Lindquist E.A."/>
            <person name="Lucas S.M."/>
            <person name="Mago R."/>
            <person name="Mauceli E."/>
            <person name="Morin E."/>
            <person name="Murat C."/>
            <person name="Pangilinan J.L."/>
            <person name="Park R."/>
            <person name="Pearson M."/>
            <person name="Quesneville H."/>
            <person name="Rouhier N."/>
            <person name="Sakthikumar S."/>
            <person name="Salamov A.A."/>
            <person name="Schmutz J."/>
            <person name="Selles B."/>
            <person name="Shapiro H."/>
            <person name="Tanguay P."/>
            <person name="Tuskan G.A."/>
            <person name="Henrissat B."/>
            <person name="Van de Peer Y."/>
            <person name="Rouze P."/>
            <person name="Ellis J.G."/>
            <person name="Dodds P.N."/>
            <person name="Schein J.E."/>
            <person name="Zhong S."/>
            <person name="Hamelin R.C."/>
            <person name="Grigoriev I.V."/>
            <person name="Szabo L.J."/>
            <person name="Martin F."/>
        </authorList>
    </citation>
    <scope>NUCLEOTIDE SEQUENCE [LARGE SCALE GENOMIC DNA]</scope>
    <source>
        <strain evidence="2">98AG31 / pathotype 3-4-7</strain>
    </source>
</reference>
<dbReference type="HOGENOM" id="CLU_1215020_0_0_1"/>
<keyword evidence="2" id="KW-1185">Reference proteome</keyword>
<dbReference type="RefSeq" id="XP_007417285.1">
    <property type="nucleotide sequence ID" value="XM_007417223.1"/>
</dbReference>
<organism evidence="2">
    <name type="scientific">Melampsora larici-populina (strain 98AG31 / pathotype 3-4-7)</name>
    <name type="common">Poplar leaf rust fungus</name>
    <dbReference type="NCBI Taxonomy" id="747676"/>
    <lineage>
        <taxon>Eukaryota</taxon>
        <taxon>Fungi</taxon>
        <taxon>Dikarya</taxon>
        <taxon>Basidiomycota</taxon>
        <taxon>Pucciniomycotina</taxon>
        <taxon>Pucciniomycetes</taxon>
        <taxon>Pucciniales</taxon>
        <taxon>Melampsoraceae</taxon>
        <taxon>Melampsora</taxon>
    </lineage>
</organism>
<dbReference type="AlphaFoldDB" id="F4S754"/>
<dbReference type="Proteomes" id="UP000001072">
    <property type="component" value="Unassembled WGS sequence"/>
</dbReference>
<dbReference type="KEGG" id="mlr:MELLADRAFT_112647"/>
<dbReference type="GeneID" id="18924748"/>
<protein>
    <submittedName>
        <fullName evidence="1">Uncharacterized protein</fullName>
    </submittedName>
</protein>
<evidence type="ECO:0000313" key="2">
    <source>
        <dbReference type="Proteomes" id="UP000001072"/>
    </source>
</evidence>
<dbReference type="OrthoDB" id="2506732at2759"/>